<dbReference type="AlphaFoldDB" id="A0A9P4KEM5"/>
<proteinExistence type="predicted"/>
<evidence type="ECO:0000313" key="2">
    <source>
        <dbReference type="EMBL" id="KAF2266283.1"/>
    </source>
</evidence>
<gene>
    <name evidence="2" type="ORF">CC78DRAFT_578315</name>
</gene>
<dbReference type="OrthoDB" id="3799818at2759"/>
<feature type="domain" description="Probable double zinc ribbon" evidence="1">
    <location>
        <begin position="26"/>
        <end position="109"/>
    </location>
</feature>
<comment type="caution">
    <text evidence="2">The sequence shown here is derived from an EMBL/GenBank/DDBJ whole genome shotgun (WGS) entry which is preliminary data.</text>
</comment>
<sequence length="187" mass="20587">MFTLPYPLATNGTRKAYPSKNSAAYGSWKCCYCHKNNTIAVQGGVHPLGALSCTCTHKPCEECHLLGAATTFVPIIEQLPVPLSIDYSVTGIPYGVICRDCGLSWQVIQIQSPSKVRSLLSRKRRLPHSISKLRKRTSLKVIGMVDNDGDMEIEVKTACIRFSGLKCTCGRVSDWHTLGFRIEKGKG</sequence>
<evidence type="ECO:0000313" key="3">
    <source>
        <dbReference type="Proteomes" id="UP000800093"/>
    </source>
</evidence>
<dbReference type="InterPro" id="IPR058253">
    <property type="entry name" value="Zn_ribbon_double"/>
</dbReference>
<accession>A0A9P4KEM5</accession>
<protein>
    <recommendedName>
        <fullName evidence="1">Probable double zinc ribbon domain-containing protein</fullName>
    </recommendedName>
</protein>
<name>A0A9P4KEM5_9PLEO</name>
<reference evidence="3" key="1">
    <citation type="journal article" date="2020" name="Stud. Mycol.">
        <title>101 Dothideomycetes genomes: A test case for predicting lifestyles and emergence of pathogens.</title>
        <authorList>
            <person name="Haridas S."/>
            <person name="Albert R."/>
            <person name="Binder M."/>
            <person name="Bloem J."/>
            <person name="LaButti K."/>
            <person name="Salamov A."/>
            <person name="Andreopoulos B."/>
            <person name="Baker S."/>
            <person name="Barry K."/>
            <person name="Bills G."/>
            <person name="Bluhm B."/>
            <person name="Cannon C."/>
            <person name="Castanera R."/>
            <person name="Culley D."/>
            <person name="Daum C."/>
            <person name="Ezra D."/>
            <person name="Gonzalez J."/>
            <person name="Henrissat B."/>
            <person name="Kuo A."/>
            <person name="Liang C."/>
            <person name="Lipzen A."/>
            <person name="Lutzoni F."/>
            <person name="Magnuson J."/>
            <person name="Mondo S."/>
            <person name="Nolan M."/>
            <person name="Ohm R."/>
            <person name="Pangilinan J."/>
            <person name="Park H.-J."/>
            <person name="Ramirez L."/>
            <person name="Alfaro M."/>
            <person name="Sun H."/>
            <person name="Tritt A."/>
            <person name="Yoshinaga Y."/>
            <person name="Zwiers L.-H."/>
            <person name="Turgeon B."/>
            <person name="Goodwin S."/>
            <person name="Spatafora J."/>
            <person name="Crous P."/>
            <person name="Grigoriev I."/>
        </authorList>
    </citation>
    <scope>NUCLEOTIDE SEQUENCE [LARGE SCALE GENOMIC DNA]</scope>
    <source>
        <strain evidence="3">CBS 304.66</strain>
    </source>
</reference>
<dbReference type="Proteomes" id="UP000800093">
    <property type="component" value="Unassembled WGS sequence"/>
</dbReference>
<dbReference type="EMBL" id="ML986599">
    <property type="protein sequence ID" value="KAF2266283.1"/>
    <property type="molecule type" value="Genomic_DNA"/>
</dbReference>
<dbReference type="Pfam" id="PF26652">
    <property type="entry name" value="Zn_ribbon_double"/>
    <property type="match status" value="1"/>
</dbReference>
<organism evidence="2 3">
    <name type="scientific">Lojkania enalia</name>
    <dbReference type="NCBI Taxonomy" id="147567"/>
    <lineage>
        <taxon>Eukaryota</taxon>
        <taxon>Fungi</taxon>
        <taxon>Dikarya</taxon>
        <taxon>Ascomycota</taxon>
        <taxon>Pezizomycotina</taxon>
        <taxon>Dothideomycetes</taxon>
        <taxon>Pleosporomycetidae</taxon>
        <taxon>Pleosporales</taxon>
        <taxon>Pleosporales incertae sedis</taxon>
        <taxon>Lojkania</taxon>
    </lineage>
</organism>
<keyword evidence="3" id="KW-1185">Reference proteome</keyword>
<evidence type="ECO:0000259" key="1">
    <source>
        <dbReference type="Pfam" id="PF26652"/>
    </source>
</evidence>